<dbReference type="GeneID" id="91309138"/>
<protein>
    <submittedName>
        <fullName evidence="1">Uncharacterized protein</fullName>
    </submittedName>
</protein>
<dbReference type="RefSeq" id="WP_064731167.1">
    <property type="nucleotide sequence ID" value="NZ_BMRX01000013.1"/>
</dbReference>
<dbReference type="Proteomes" id="UP000078468">
    <property type="component" value="Chromosome"/>
</dbReference>
<dbReference type="AlphaFoldDB" id="A0A191V748"/>
<dbReference type="EMBL" id="CP015866">
    <property type="protein sequence ID" value="ANJ10844.1"/>
    <property type="molecule type" value="Genomic_DNA"/>
</dbReference>
<dbReference type="KEGG" id="spav:Spa2297_29975"/>
<organism evidence="1 2">
    <name type="scientific">Streptomyces parvulus</name>
    <dbReference type="NCBI Taxonomy" id="146923"/>
    <lineage>
        <taxon>Bacteria</taxon>
        <taxon>Bacillati</taxon>
        <taxon>Actinomycetota</taxon>
        <taxon>Actinomycetes</taxon>
        <taxon>Kitasatosporales</taxon>
        <taxon>Streptomycetaceae</taxon>
        <taxon>Streptomyces</taxon>
    </lineage>
</organism>
<name>A0A191V748_9ACTN</name>
<proteinExistence type="predicted"/>
<accession>A0A191V748</accession>
<gene>
    <name evidence="1" type="ORF">Spa2297_29975</name>
</gene>
<evidence type="ECO:0000313" key="1">
    <source>
        <dbReference type="EMBL" id="ANJ10844.1"/>
    </source>
</evidence>
<sequence>MTGGDARAADARRLIGGIEGHLLVAATREEGRRAAARFTTGLDGLAPHQRREVEERYASEYLALTRDSWRRTAERAGRLREEYEERYRALRRRLLAGCLLGWCVALGCLGALLPGRA</sequence>
<evidence type="ECO:0000313" key="2">
    <source>
        <dbReference type="Proteomes" id="UP000078468"/>
    </source>
</evidence>
<reference evidence="1 2" key="1">
    <citation type="submission" date="2016-05" db="EMBL/GenBank/DDBJ databases">
        <title>Non-Contiguous Finished Genome Sequence of Streptomyces parvulus 2297 Integrated Site-Specifically with Actinophage R4.</title>
        <authorList>
            <person name="Nishizawa T."/>
            <person name="Miura T."/>
            <person name="Harada C."/>
            <person name="Guo Y."/>
            <person name="Narisawa K."/>
            <person name="Ohta H."/>
            <person name="Takahashi H."/>
            <person name="Shirai M."/>
        </authorList>
    </citation>
    <scope>NUCLEOTIDE SEQUENCE [LARGE SCALE GENOMIC DNA]</scope>
    <source>
        <strain evidence="1 2">2297</strain>
    </source>
</reference>